<dbReference type="GO" id="GO:0103039">
    <property type="term" value="F:protein methylthiotransferase activity"/>
    <property type="evidence" value="ECO:0007669"/>
    <property type="project" value="UniProtKB-EC"/>
</dbReference>
<dbReference type="GO" id="GO:0046872">
    <property type="term" value="F:metal ion binding"/>
    <property type="evidence" value="ECO:0007669"/>
    <property type="project" value="UniProtKB-KW"/>
</dbReference>
<dbReference type="PANTHER" id="PTHR43837:SF1">
    <property type="entry name" value="RIBOSOMAL PROTEIN US12 METHYLTHIOTRANSFERASE RIMO"/>
    <property type="match status" value="1"/>
</dbReference>
<dbReference type="PROSITE" id="PS51449">
    <property type="entry name" value="MTTASE_N"/>
    <property type="match status" value="1"/>
</dbReference>
<dbReference type="InterPro" id="IPR038135">
    <property type="entry name" value="Methylthiotransferase_N_sf"/>
</dbReference>
<dbReference type="EC" id="2.8.4.4" evidence="2"/>
<organism evidence="2">
    <name type="scientific">uncultured Thermomicrobiales bacterium</name>
    <dbReference type="NCBI Taxonomy" id="1645740"/>
    <lineage>
        <taxon>Bacteria</taxon>
        <taxon>Pseudomonadati</taxon>
        <taxon>Thermomicrobiota</taxon>
        <taxon>Thermomicrobia</taxon>
        <taxon>Thermomicrobiales</taxon>
        <taxon>environmental samples</taxon>
    </lineage>
</organism>
<dbReference type="Gene3D" id="3.40.50.12160">
    <property type="entry name" value="Methylthiotransferase, N-terminal domain"/>
    <property type="match status" value="1"/>
</dbReference>
<dbReference type="GO" id="GO:0051539">
    <property type="term" value="F:4 iron, 4 sulfur cluster binding"/>
    <property type="evidence" value="ECO:0007669"/>
    <property type="project" value="UniProtKB-KW"/>
</dbReference>
<dbReference type="GO" id="GO:0005829">
    <property type="term" value="C:cytosol"/>
    <property type="evidence" value="ECO:0007669"/>
    <property type="project" value="TreeGrafter"/>
</dbReference>
<dbReference type="AlphaFoldDB" id="A0A6J4TWW8"/>
<dbReference type="InterPro" id="IPR013848">
    <property type="entry name" value="Methylthiotransferase_N"/>
</dbReference>
<keyword evidence="2" id="KW-0689">Ribosomal protein</keyword>
<evidence type="ECO:0000259" key="1">
    <source>
        <dbReference type="PROSITE" id="PS51449"/>
    </source>
</evidence>
<sequence length="92" mass="9726">MVTPSPADRGFHLVTLGCSKNRVDSDGMAHLLTQRGMAPVARPEDARVLVVNTCGFLGAARAESIAVIEDLLKDRRQDQVLVAAGCLPALGD</sequence>
<protein>
    <submittedName>
        <fullName evidence="2">Ribosomal protein S12p Asp88 (E. coli) methylthiotransferase</fullName>
        <ecNumber evidence="2">2.8.4.4</ecNumber>
    </submittedName>
</protein>
<dbReference type="EMBL" id="CADCWE010000074">
    <property type="protein sequence ID" value="CAA9533988.1"/>
    <property type="molecule type" value="Genomic_DNA"/>
</dbReference>
<proteinExistence type="predicted"/>
<evidence type="ECO:0000313" key="2">
    <source>
        <dbReference type="EMBL" id="CAA9533988.1"/>
    </source>
</evidence>
<dbReference type="Pfam" id="PF00919">
    <property type="entry name" value="UPF0004"/>
    <property type="match status" value="1"/>
</dbReference>
<keyword evidence="2" id="KW-0808">Transferase</keyword>
<keyword evidence="2" id="KW-0687">Ribonucleoprotein</keyword>
<feature type="non-terminal residue" evidence="2">
    <location>
        <position position="92"/>
    </location>
</feature>
<accession>A0A6J4TWW8</accession>
<dbReference type="GO" id="GO:0005840">
    <property type="term" value="C:ribosome"/>
    <property type="evidence" value="ECO:0007669"/>
    <property type="project" value="UniProtKB-KW"/>
</dbReference>
<reference evidence="2" key="1">
    <citation type="submission" date="2020-02" db="EMBL/GenBank/DDBJ databases">
        <authorList>
            <person name="Meier V. D."/>
        </authorList>
    </citation>
    <scope>NUCLEOTIDE SEQUENCE</scope>
    <source>
        <strain evidence="2">AVDCRST_MAG73</strain>
    </source>
</reference>
<dbReference type="GO" id="GO:0035599">
    <property type="term" value="F:aspartic acid methylthiotransferase activity"/>
    <property type="evidence" value="ECO:0007669"/>
    <property type="project" value="TreeGrafter"/>
</dbReference>
<feature type="domain" description="MTTase N-terminal" evidence="1">
    <location>
        <begin position="9"/>
        <end position="92"/>
    </location>
</feature>
<gene>
    <name evidence="2" type="ORF">AVDCRST_MAG73-1208</name>
</gene>
<dbReference type="InterPro" id="IPR005840">
    <property type="entry name" value="Ribosomal_uS12_MeSTrfase_RimO"/>
</dbReference>
<name>A0A6J4TWW8_9BACT</name>
<dbReference type="PANTHER" id="PTHR43837">
    <property type="entry name" value="RIBOSOMAL PROTEIN S12 METHYLTHIOTRANSFERASE RIMO"/>
    <property type="match status" value="1"/>
</dbReference>